<comment type="catalytic activity">
    <reaction evidence="10">
        <text>adenosine 5'-phosphosulfate + ATP = 3'-phosphoadenylyl sulfate + ADP + H(+)</text>
        <dbReference type="Rhea" id="RHEA:24152"/>
        <dbReference type="ChEBI" id="CHEBI:15378"/>
        <dbReference type="ChEBI" id="CHEBI:30616"/>
        <dbReference type="ChEBI" id="CHEBI:58243"/>
        <dbReference type="ChEBI" id="CHEBI:58339"/>
        <dbReference type="ChEBI" id="CHEBI:456216"/>
        <dbReference type="EC" id="2.7.1.25"/>
    </reaction>
    <physiologicalReaction direction="left-to-right" evidence="10">
        <dbReference type="Rhea" id="RHEA:24153"/>
    </physiologicalReaction>
</comment>
<comment type="pathway">
    <text evidence="1 11">Sulfur metabolism; hydrogen sulfide biosynthesis; sulfite from sulfate: step 2/3.</text>
</comment>
<dbReference type="Gene3D" id="3.40.50.300">
    <property type="entry name" value="P-loop containing nucleotide triphosphate hydrolases"/>
    <property type="match status" value="1"/>
</dbReference>
<dbReference type="GO" id="GO:0000103">
    <property type="term" value="P:sulfate assimilation"/>
    <property type="evidence" value="ECO:0007669"/>
    <property type="project" value="InterPro"/>
</dbReference>
<gene>
    <name evidence="14" type="primary">LOC111022948</name>
</gene>
<sequence length="286" mass="31636">MGWDVMGDGMLLHARSKGIGFGKPTILSKFSAQQPLNATPVQIHPLFLSLFPQILPLLPHSIYRSLITSPLLEERHSEMSAVGNGNNIFWHDCPVGKAEREKLLNQKGCVVWITGLSGSGKSTVACSLSRELHGRGKVSYVLDGDNLRYGLNKDLGFKAEDRVENIRRVGEVAKLFADSGLICIASLISPYRKDRDSCRALLPEACFIEVFMNMPLELCEARDAKGLYKLAREGKIRGFTGIDDPYEPPLNCEIELRQNDGVCPTPCAMAKQIVAYLEEKGFLQAQ</sequence>
<dbReference type="OrthoDB" id="506431at2759"/>
<dbReference type="InterPro" id="IPR027417">
    <property type="entry name" value="P-loop_NTPase"/>
</dbReference>
<dbReference type="PANTHER" id="PTHR11055:SF1">
    <property type="entry name" value="PAPS SYNTHETASE, ISOFORM D"/>
    <property type="match status" value="1"/>
</dbReference>
<dbReference type="CDD" id="cd02027">
    <property type="entry name" value="APSK"/>
    <property type="match status" value="1"/>
</dbReference>
<name>A0A6J1DRU6_MOMCH</name>
<dbReference type="GO" id="GO:0005737">
    <property type="term" value="C:cytoplasm"/>
    <property type="evidence" value="ECO:0007669"/>
    <property type="project" value="UniProtKB-ARBA"/>
</dbReference>
<dbReference type="GO" id="GO:0019344">
    <property type="term" value="P:cysteine biosynthetic process"/>
    <property type="evidence" value="ECO:0007669"/>
    <property type="project" value="UniProtKB-KW"/>
</dbReference>
<dbReference type="Pfam" id="PF01583">
    <property type="entry name" value="APS_kinase"/>
    <property type="match status" value="1"/>
</dbReference>
<keyword evidence="8 11" id="KW-0067">ATP-binding</keyword>
<dbReference type="InterPro" id="IPR059117">
    <property type="entry name" value="APS_kinase_dom"/>
</dbReference>
<evidence type="ECO:0000256" key="8">
    <source>
        <dbReference type="ARBA" id="ARBA00022840"/>
    </source>
</evidence>
<dbReference type="FunFam" id="3.40.50.300:FF:000629">
    <property type="entry name" value="Adenylyl-sulfate kinase"/>
    <property type="match status" value="1"/>
</dbReference>
<evidence type="ECO:0000256" key="1">
    <source>
        <dbReference type="ARBA" id="ARBA00004806"/>
    </source>
</evidence>
<dbReference type="PANTHER" id="PTHR11055">
    <property type="entry name" value="BIFUNCTIONAL 3'-PHOSPHOADENOSINE 5'-PHOSPHOSULFATE SYNTHASE"/>
    <property type="match status" value="1"/>
</dbReference>
<accession>A0A6J1DRU6</accession>
<dbReference type="HAMAP" id="MF_00065">
    <property type="entry name" value="Adenylyl_sulf_kinase"/>
    <property type="match status" value="1"/>
</dbReference>
<dbReference type="NCBIfam" id="TIGR00455">
    <property type="entry name" value="apsK"/>
    <property type="match status" value="1"/>
</dbReference>
<reference evidence="14" key="1">
    <citation type="submission" date="2025-08" db="UniProtKB">
        <authorList>
            <consortium name="RefSeq"/>
        </authorList>
    </citation>
    <scope>IDENTIFICATION</scope>
    <source>
        <strain evidence="14">OHB3-1</strain>
    </source>
</reference>
<dbReference type="RefSeq" id="XP_022155954.1">
    <property type="nucleotide sequence ID" value="XM_022300262.1"/>
</dbReference>
<protein>
    <recommendedName>
        <fullName evidence="3 11">Adenylyl-sulfate kinase</fullName>
        <ecNumber evidence="3 11">2.7.1.25</ecNumber>
    </recommendedName>
</protein>
<dbReference type="EC" id="2.7.1.25" evidence="3 11"/>
<comment type="similarity">
    <text evidence="2 11">Belongs to the APS kinase family.</text>
</comment>
<keyword evidence="5 11" id="KW-0808">Transferase</keyword>
<evidence type="ECO:0000256" key="11">
    <source>
        <dbReference type="RuleBase" id="RU004347"/>
    </source>
</evidence>
<keyword evidence="7 11" id="KW-0418">Kinase</keyword>
<evidence type="ECO:0000313" key="13">
    <source>
        <dbReference type="Proteomes" id="UP000504603"/>
    </source>
</evidence>
<dbReference type="GO" id="GO:0004020">
    <property type="term" value="F:adenylylsulfate kinase activity"/>
    <property type="evidence" value="ECO:0007669"/>
    <property type="project" value="UniProtKB-EC"/>
</dbReference>
<keyword evidence="13" id="KW-1185">Reference proteome</keyword>
<dbReference type="Proteomes" id="UP000504603">
    <property type="component" value="Unplaced"/>
</dbReference>
<evidence type="ECO:0000256" key="9">
    <source>
        <dbReference type="ARBA" id="ARBA00023192"/>
    </source>
</evidence>
<proteinExistence type="inferred from homology"/>
<evidence type="ECO:0000313" key="14">
    <source>
        <dbReference type="RefSeq" id="XP_022155954.1"/>
    </source>
</evidence>
<evidence type="ECO:0000256" key="6">
    <source>
        <dbReference type="ARBA" id="ARBA00022741"/>
    </source>
</evidence>
<organism evidence="13 14">
    <name type="scientific">Momordica charantia</name>
    <name type="common">Bitter gourd</name>
    <name type="synonym">Balsam pear</name>
    <dbReference type="NCBI Taxonomy" id="3673"/>
    <lineage>
        <taxon>Eukaryota</taxon>
        <taxon>Viridiplantae</taxon>
        <taxon>Streptophyta</taxon>
        <taxon>Embryophyta</taxon>
        <taxon>Tracheophyta</taxon>
        <taxon>Spermatophyta</taxon>
        <taxon>Magnoliopsida</taxon>
        <taxon>eudicotyledons</taxon>
        <taxon>Gunneridae</taxon>
        <taxon>Pentapetalae</taxon>
        <taxon>rosids</taxon>
        <taxon>fabids</taxon>
        <taxon>Cucurbitales</taxon>
        <taxon>Cucurbitaceae</taxon>
        <taxon>Momordiceae</taxon>
        <taxon>Momordica</taxon>
    </lineage>
</organism>
<dbReference type="GeneID" id="111022948"/>
<evidence type="ECO:0000256" key="5">
    <source>
        <dbReference type="ARBA" id="ARBA00022679"/>
    </source>
</evidence>
<dbReference type="KEGG" id="mcha:111022948"/>
<dbReference type="GO" id="GO:0070814">
    <property type="term" value="P:hydrogen sulfide biosynthetic process"/>
    <property type="evidence" value="ECO:0007669"/>
    <property type="project" value="UniProtKB-UniPathway"/>
</dbReference>
<evidence type="ECO:0000256" key="2">
    <source>
        <dbReference type="ARBA" id="ARBA00007008"/>
    </source>
</evidence>
<feature type="domain" description="APS kinase" evidence="12">
    <location>
        <begin position="107"/>
        <end position="256"/>
    </location>
</feature>
<dbReference type="AlphaFoldDB" id="A0A6J1DRU6"/>
<evidence type="ECO:0000256" key="4">
    <source>
        <dbReference type="ARBA" id="ARBA00022605"/>
    </source>
</evidence>
<dbReference type="SUPFAM" id="SSF52540">
    <property type="entry name" value="P-loop containing nucleoside triphosphate hydrolases"/>
    <property type="match status" value="1"/>
</dbReference>
<dbReference type="NCBIfam" id="NF003013">
    <property type="entry name" value="PRK03846.1"/>
    <property type="match status" value="1"/>
</dbReference>
<evidence type="ECO:0000259" key="12">
    <source>
        <dbReference type="Pfam" id="PF01583"/>
    </source>
</evidence>
<dbReference type="GO" id="GO:0005524">
    <property type="term" value="F:ATP binding"/>
    <property type="evidence" value="ECO:0007669"/>
    <property type="project" value="UniProtKB-KW"/>
</dbReference>
<dbReference type="UniPathway" id="UPA00140">
    <property type="reaction ID" value="UER00205"/>
</dbReference>
<evidence type="ECO:0000256" key="7">
    <source>
        <dbReference type="ARBA" id="ARBA00022777"/>
    </source>
</evidence>
<comment type="function">
    <text evidence="11">Catalyzes the synthesis of activated sulfate.</text>
</comment>
<evidence type="ECO:0000256" key="10">
    <source>
        <dbReference type="ARBA" id="ARBA00052227"/>
    </source>
</evidence>
<dbReference type="InterPro" id="IPR002891">
    <property type="entry name" value="APS"/>
</dbReference>
<keyword evidence="6 11" id="KW-0547">Nucleotide-binding</keyword>
<evidence type="ECO:0000256" key="3">
    <source>
        <dbReference type="ARBA" id="ARBA00012121"/>
    </source>
</evidence>
<keyword evidence="9" id="KW-0198">Cysteine biosynthesis</keyword>
<keyword evidence="4" id="KW-0028">Amino-acid biosynthesis</keyword>